<keyword evidence="1" id="KW-0472">Membrane</keyword>
<protein>
    <recommendedName>
        <fullName evidence="4">Regulatory protein YrvL</fullName>
    </recommendedName>
</protein>
<dbReference type="AlphaFoldDB" id="A0A433RUN9"/>
<comment type="caution">
    <text evidence="2">The sequence shown here is derived from an EMBL/GenBank/DDBJ whole genome shotgun (WGS) entry which is preliminary data.</text>
</comment>
<feature type="transmembrane region" description="Helical" evidence="1">
    <location>
        <begin position="102"/>
        <end position="124"/>
    </location>
</feature>
<keyword evidence="1" id="KW-1133">Transmembrane helix</keyword>
<organism evidence="2 3">
    <name type="scientific">Candidatus Kurthia intestinigallinarum</name>
    <dbReference type="NCBI Taxonomy" id="1562256"/>
    <lineage>
        <taxon>Bacteria</taxon>
        <taxon>Bacillati</taxon>
        <taxon>Bacillota</taxon>
        <taxon>Bacilli</taxon>
        <taxon>Bacillales</taxon>
        <taxon>Caryophanaceae</taxon>
        <taxon>Kurthia</taxon>
    </lineage>
</organism>
<keyword evidence="3" id="KW-1185">Reference proteome</keyword>
<keyword evidence="1" id="KW-0812">Transmembrane</keyword>
<evidence type="ECO:0000256" key="1">
    <source>
        <dbReference type="SAM" id="Phobius"/>
    </source>
</evidence>
<name>A0A433RUN9_9BACL</name>
<feature type="transmembrane region" description="Helical" evidence="1">
    <location>
        <begin position="79"/>
        <end position="96"/>
    </location>
</feature>
<gene>
    <name evidence="2" type="ORF">QI30_08030</name>
</gene>
<evidence type="ECO:0000313" key="3">
    <source>
        <dbReference type="Proteomes" id="UP000288623"/>
    </source>
</evidence>
<evidence type="ECO:0000313" key="2">
    <source>
        <dbReference type="EMBL" id="RUS57006.1"/>
    </source>
</evidence>
<proteinExistence type="predicted"/>
<dbReference type="Pfam" id="PF14184">
    <property type="entry name" value="YrvL"/>
    <property type="match status" value="1"/>
</dbReference>
<feature type="transmembrane region" description="Helical" evidence="1">
    <location>
        <begin position="7"/>
        <end position="29"/>
    </location>
</feature>
<accession>A0A433RUN9</accession>
<dbReference type="Proteomes" id="UP000288623">
    <property type="component" value="Unassembled WGS sequence"/>
</dbReference>
<dbReference type="InterPro" id="IPR025912">
    <property type="entry name" value="YrvL"/>
</dbReference>
<dbReference type="EMBL" id="JTFC01000029">
    <property type="protein sequence ID" value="RUS57006.1"/>
    <property type="molecule type" value="Genomic_DNA"/>
</dbReference>
<sequence length="150" mass="17114">MNKLKTIVICVTVLLVMIISFTFFEYILLKILGLQYDTMGSLLFFFVIYTFLEIPLSLITRAIPRALKSTGILKTSKGLVPIILNTGFTFILIKLIDTFMDSIAISWKGAMLFALITALTHWLLEEKSEEPPMADSEEFKRIEEKIISKK</sequence>
<reference evidence="2 3" key="1">
    <citation type="submission" date="2014-11" db="EMBL/GenBank/DDBJ databases">
        <title>Genome sequence and analysis of novel Kurthia sp.</title>
        <authorList>
            <person name="Lawson J.N."/>
            <person name="Gonzalez J.E."/>
            <person name="Rinauldi L."/>
            <person name="Xuan Z."/>
            <person name="Firman A."/>
            <person name="Shaddox L."/>
            <person name="Trudeau A."/>
            <person name="Shah S."/>
            <person name="Reiman D."/>
        </authorList>
    </citation>
    <scope>NUCLEOTIDE SEQUENCE [LARGE SCALE GENOMIC DNA]</scope>
    <source>
        <strain evidence="2 3">3B1D</strain>
    </source>
</reference>
<evidence type="ECO:0008006" key="4">
    <source>
        <dbReference type="Google" id="ProtNLM"/>
    </source>
</evidence>
<feature type="transmembrane region" description="Helical" evidence="1">
    <location>
        <begin position="41"/>
        <end position="59"/>
    </location>
</feature>